<proteinExistence type="inferred from homology"/>
<evidence type="ECO:0000259" key="16">
    <source>
        <dbReference type="Pfam" id="PF08471"/>
    </source>
</evidence>
<accession>A0A1X7PGE2</accession>
<dbReference type="InterPro" id="IPR029072">
    <property type="entry name" value="YebC-like"/>
</dbReference>
<dbReference type="InterPro" id="IPR024434">
    <property type="entry name" value="TSCPD_dom"/>
</dbReference>
<dbReference type="Proteomes" id="UP000193083">
    <property type="component" value="Unassembled WGS sequence"/>
</dbReference>
<reference evidence="18 19" key="1">
    <citation type="submission" date="2017-04" db="EMBL/GenBank/DDBJ databases">
        <authorList>
            <person name="Afonso C.L."/>
            <person name="Miller P.J."/>
            <person name="Scott M.A."/>
            <person name="Spackman E."/>
            <person name="Goraichik I."/>
            <person name="Dimitrov K.M."/>
            <person name="Suarez D.L."/>
            <person name="Swayne D.E."/>
        </authorList>
    </citation>
    <scope>NUCLEOTIDE SEQUENCE [LARGE SCALE GENOMIC DNA]</scope>
    <source>
        <strain evidence="18 19">B5P</strain>
    </source>
</reference>
<evidence type="ECO:0000256" key="9">
    <source>
        <dbReference type="ARBA" id="ARBA00023157"/>
    </source>
</evidence>
<organism evidence="18 19">
    <name type="scientific">Mesorhizobium australicum</name>
    <dbReference type="NCBI Taxonomy" id="536018"/>
    <lineage>
        <taxon>Bacteria</taxon>
        <taxon>Pseudomonadati</taxon>
        <taxon>Pseudomonadota</taxon>
        <taxon>Alphaproteobacteria</taxon>
        <taxon>Hyphomicrobiales</taxon>
        <taxon>Phyllobacteriaceae</taxon>
        <taxon>Mesorhizobium</taxon>
    </lineage>
</organism>
<evidence type="ECO:0000256" key="14">
    <source>
        <dbReference type="SAM" id="MobiDB-lite"/>
    </source>
</evidence>
<dbReference type="EC" id="1.17.4.1" evidence="3 13"/>
<dbReference type="GO" id="GO:0050897">
    <property type="term" value="F:cobalt ion binding"/>
    <property type="evidence" value="ECO:0007669"/>
    <property type="project" value="InterPro"/>
</dbReference>
<keyword evidence="19" id="KW-1185">Reference proteome</keyword>
<dbReference type="CDD" id="cd02888">
    <property type="entry name" value="RNR_II_dimer"/>
    <property type="match status" value="1"/>
</dbReference>
<dbReference type="Gene3D" id="3.20.70.20">
    <property type="match status" value="3"/>
</dbReference>
<comment type="function">
    <text evidence="11 13">Catalyzes the reduction of ribonucleotides to deoxyribonucleotides. May function to provide a pool of deoxyribonucleotide precursors for DNA repair during oxygen limitation and/or for immediate growth after restoration of oxygen.</text>
</comment>
<evidence type="ECO:0000256" key="4">
    <source>
        <dbReference type="ARBA" id="ARBA00014409"/>
    </source>
</evidence>
<sequence length="1282" mass="140002">MRIERRFTKDGQSAYAEIEFRKALSEIKNPDGSVVFRLADIDVPAQFSQVATDVLAQKYFRKAGVPARLKKVEENDVPSFLWRSVPDEAELAKLPENERYGSETDARQVFDRLAGTWTYWGWKGGYFASEADAAAFRDELAYMLATQRVAPNSPQWFNTGLHWAYGIDGPGQGHFYVDPFTGKLTKSKSAYEHPQPHACFIQSVADDLVNEGGIMDLWVREARLFKYGSGTGSNFSFLRGEGEKLSGGGRSSGLMSFLKIGDRAAGAIKSGGTTRRAAKMVVVDIDHPDIEDYIDWKVKEEQKVASLVTGSKIVKKHMTAVMKACVNCDGPDGDCYDPNRNPALKRAIKDAKKDGVPENYVQRVIQFARQGYTSIEFKTYDTDWDSEAYLTVSGQNSNNSVSLKDDFLRAVETDGSWNLTARKDGKVVKTLKARDLWEKIGYAAWASADPGLHFNTTMNDWHTCASAGAIRASNPCSEYMFLDDTACNLASINLLPYRQKNGDIDIAAYEHTVRLWTIVLEISVMMAQFPSKEIAKLSYEYRTLGLGYANIGGLLMTSGIPYDSAEGRAICAGLTSIMTGVAYATSAEMAGELGPFPDYERNAANMLRVMRNHRRAAYGEAAGYEALSVNPVPLVHADLKQAALGEHARTAWDRAISLGEKNGYRNAQATVIAPTGTIGLVMDCDTTGIEPDFALVKFKKLAGGGYFKIINRAVPEALRTLGYSEAQIAEIEAYAVGHGNLNQAPGVNPSSLRAKGFTEEKIAAVNAALGSAFDIKFVFNKWTLGEDFCKSVLKLTDEQLDDFSFEMLPALGFTRKEIEAANIHVCGAMTLEGAPFLKNEHLPVFDCANPCGKIGKRYLSVESHIRMMAAAQPFISGAISKTINMPNEASVEDCKNAYMLSWKLALKANALYRDGSKLSQPLNASLISDDSDDEDDAVEALVAAPAAARATQITERIVERVVERLYRDREKLPNRRQGYTQKAVVGGHKVYLRTGEFGDGRLGEIFIDMHKEGAAFRAMMNNFAIAISLGLQYGVPLEEYVEAFTFTKFEPAGMVVGNDAIKNATSILDYVFRELAVSYLGRHDLAHVDQSDFGNTSLGRGIQEGKTNLVSTGWTRGYKPTLVSKSAEPKGFADGAASSSPAPSPASSPARAATTALGGSNVRAFSATTVTALKTVSSERIEETVAFKRDYEERAKELAEEIAEENHPDLFEDDAPAATTALFSDKAQADAASAKALANDRRVKSMMQGYTGNSCSECQNFTMVRNGTCEKCDTCGATSGCS</sequence>
<evidence type="ECO:0000256" key="11">
    <source>
        <dbReference type="ARBA" id="ARBA00025437"/>
    </source>
</evidence>
<keyword evidence="10 13" id="KW-0170">Cobalt</keyword>
<keyword evidence="8 13" id="KW-0560">Oxidoreductase</keyword>
<evidence type="ECO:0000259" key="15">
    <source>
        <dbReference type="Pfam" id="PF02867"/>
    </source>
</evidence>
<evidence type="ECO:0000313" key="19">
    <source>
        <dbReference type="Proteomes" id="UP000193083"/>
    </source>
</evidence>
<dbReference type="SUPFAM" id="SSF51998">
    <property type="entry name" value="PFL-like glycyl radical enzymes"/>
    <property type="match status" value="1"/>
</dbReference>
<feature type="domain" description="TSCPD" evidence="17">
    <location>
        <begin position="972"/>
        <end position="1076"/>
    </location>
</feature>
<dbReference type="Pfam" id="PF02867">
    <property type="entry name" value="Ribonuc_red_lgC"/>
    <property type="match status" value="2"/>
</dbReference>
<dbReference type="PANTHER" id="PTHR43371:SF1">
    <property type="entry name" value="RIBONUCLEOSIDE-DIPHOSPHATE REDUCTASE"/>
    <property type="match status" value="1"/>
</dbReference>
<evidence type="ECO:0000256" key="13">
    <source>
        <dbReference type="RuleBase" id="RU364064"/>
    </source>
</evidence>
<feature type="domain" description="Ribonucleotide reductase class II vitamin B12-dependent N-terminal" evidence="16">
    <location>
        <begin position="22"/>
        <end position="147"/>
    </location>
</feature>
<evidence type="ECO:0000256" key="2">
    <source>
        <dbReference type="ARBA" id="ARBA00007405"/>
    </source>
</evidence>
<evidence type="ECO:0000256" key="10">
    <source>
        <dbReference type="ARBA" id="ARBA00023285"/>
    </source>
</evidence>
<keyword evidence="9" id="KW-1015">Disulfide bond</keyword>
<keyword evidence="7 13" id="KW-0547">Nucleotide-binding</keyword>
<dbReference type="Pfam" id="PF08471">
    <property type="entry name" value="Ribonuc_red_2_N"/>
    <property type="match status" value="1"/>
</dbReference>
<dbReference type="Pfam" id="PF12637">
    <property type="entry name" value="TSCPD"/>
    <property type="match status" value="1"/>
</dbReference>
<feature type="region of interest" description="Disordered" evidence="14">
    <location>
        <begin position="1129"/>
        <end position="1154"/>
    </location>
</feature>
<keyword evidence="6 13" id="KW-0237">DNA synthesis</keyword>
<feature type="compositionally biased region" description="Low complexity" evidence="14">
    <location>
        <begin position="1136"/>
        <end position="1154"/>
    </location>
</feature>
<evidence type="ECO:0000259" key="17">
    <source>
        <dbReference type="Pfam" id="PF12637"/>
    </source>
</evidence>
<dbReference type="GO" id="GO:0031419">
    <property type="term" value="F:cobalamin binding"/>
    <property type="evidence" value="ECO:0007669"/>
    <property type="project" value="UniProtKB-KW"/>
</dbReference>
<evidence type="ECO:0000256" key="8">
    <source>
        <dbReference type="ARBA" id="ARBA00023002"/>
    </source>
</evidence>
<dbReference type="PRINTS" id="PR01183">
    <property type="entry name" value="RIBORDTASEM1"/>
</dbReference>
<comment type="similarity">
    <text evidence="2 13">Belongs to the ribonucleoside diphosphate reductase class-2 family.</text>
</comment>
<dbReference type="GO" id="GO:0004748">
    <property type="term" value="F:ribonucleoside-diphosphate reductase activity, thioredoxin disulfide as acceptor"/>
    <property type="evidence" value="ECO:0007669"/>
    <property type="project" value="UniProtKB-EC"/>
</dbReference>
<evidence type="ECO:0000256" key="6">
    <source>
        <dbReference type="ARBA" id="ARBA00022634"/>
    </source>
</evidence>
<protein>
    <recommendedName>
        <fullName evidence="4 13">Vitamin B12-dependent ribonucleotide reductase</fullName>
        <ecNumber evidence="3 13">1.17.4.1</ecNumber>
    </recommendedName>
</protein>
<dbReference type="PANTHER" id="PTHR43371">
    <property type="entry name" value="VITAMIN B12-DEPENDENT RIBONUCLEOTIDE REDUCTASE"/>
    <property type="match status" value="1"/>
</dbReference>
<dbReference type="SUPFAM" id="SSF75625">
    <property type="entry name" value="YebC-like"/>
    <property type="match status" value="1"/>
</dbReference>
<dbReference type="RefSeq" id="WP_085465701.1">
    <property type="nucleotide sequence ID" value="NZ_FXBL01000004.1"/>
</dbReference>
<evidence type="ECO:0000256" key="1">
    <source>
        <dbReference type="ARBA" id="ARBA00001922"/>
    </source>
</evidence>
<feature type="domain" description="Ribonucleotide reductase large subunit C-terminal" evidence="15">
    <location>
        <begin position="198"/>
        <end position="747"/>
    </location>
</feature>
<dbReference type="OrthoDB" id="9762933at2"/>
<evidence type="ECO:0000256" key="12">
    <source>
        <dbReference type="ARBA" id="ARBA00047754"/>
    </source>
</evidence>
<dbReference type="InterPro" id="IPR000788">
    <property type="entry name" value="RNR_lg_C"/>
</dbReference>
<dbReference type="NCBIfam" id="TIGR02504">
    <property type="entry name" value="NrdJ_Z"/>
    <property type="match status" value="1"/>
</dbReference>
<gene>
    <name evidence="18" type="ORF">SAMN02982922_3952</name>
</gene>
<dbReference type="NCBIfam" id="NF005736">
    <property type="entry name" value="PRK07562.1"/>
    <property type="match status" value="1"/>
</dbReference>
<dbReference type="InterPro" id="IPR013678">
    <property type="entry name" value="RNR_2_N"/>
</dbReference>
<evidence type="ECO:0000256" key="3">
    <source>
        <dbReference type="ARBA" id="ARBA00012274"/>
    </source>
</evidence>
<dbReference type="FunFam" id="3.20.70.20:FF:000017">
    <property type="entry name" value="Vitamin B12-dependent ribonucleotide reductase"/>
    <property type="match status" value="1"/>
</dbReference>
<dbReference type="GO" id="GO:0071897">
    <property type="term" value="P:DNA biosynthetic process"/>
    <property type="evidence" value="ECO:0007669"/>
    <property type="project" value="UniProtKB-KW"/>
</dbReference>
<dbReference type="InterPro" id="IPR050862">
    <property type="entry name" value="RdRp_reductase_class-2"/>
</dbReference>
<comment type="cofactor">
    <cofactor evidence="1 13">
        <name>adenosylcob(III)alamin</name>
        <dbReference type="ChEBI" id="CHEBI:18408"/>
    </cofactor>
</comment>
<dbReference type="GO" id="GO:0000166">
    <property type="term" value="F:nucleotide binding"/>
    <property type="evidence" value="ECO:0007669"/>
    <property type="project" value="UniProtKB-KW"/>
</dbReference>
<name>A0A1X7PGE2_9HYPH</name>
<dbReference type="InterPro" id="IPR013344">
    <property type="entry name" value="RNR_NrdJ/NrdZ"/>
</dbReference>
<keyword evidence="5 13" id="KW-0846">Cobalamin</keyword>
<dbReference type="EMBL" id="FXBL01000004">
    <property type="protein sequence ID" value="SMH49599.1"/>
    <property type="molecule type" value="Genomic_DNA"/>
</dbReference>
<comment type="catalytic activity">
    <reaction evidence="12 13">
        <text>a 2'-deoxyribonucleoside 5'-diphosphate + [thioredoxin]-disulfide + H2O = a ribonucleoside 5'-diphosphate + [thioredoxin]-dithiol</text>
        <dbReference type="Rhea" id="RHEA:23252"/>
        <dbReference type="Rhea" id="RHEA-COMP:10698"/>
        <dbReference type="Rhea" id="RHEA-COMP:10700"/>
        <dbReference type="ChEBI" id="CHEBI:15377"/>
        <dbReference type="ChEBI" id="CHEBI:29950"/>
        <dbReference type="ChEBI" id="CHEBI:50058"/>
        <dbReference type="ChEBI" id="CHEBI:57930"/>
        <dbReference type="ChEBI" id="CHEBI:73316"/>
        <dbReference type="EC" id="1.17.4.1"/>
    </reaction>
</comment>
<evidence type="ECO:0000256" key="7">
    <source>
        <dbReference type="ARBA" id="ARBA00022741"/>
    </source>
</evidence>
<feature type="domain" description="Ribonucleotide reductase large subunit C-terminal" evidence="15">
    <location>
        <begin position="808"/>
        <end position="912"/>
    </location>
</feature>
<dbReference type="FunFam" id="3.20.70.20:FF:000016">
    <property type="entry name" value="Vitamin B12-dependent ribonucleotide reductase"/>
    <property type="match status" value="1"/>
</dbReference>
<evidence type="ECO:0000313" key="18">
    <source>
        <dbReference type="EMBL" id="SMH49599.1"/>
    </source>
</evidence>
<evidence type="ECO:0000256" key="5">
    <source>
        <dbReference type="ARBA" id="ARBA00022628"/>
    </source>
</evidence>